<sequence length="429" mass="45844">MGIAGSALPVPAYVVVDSRNVRGQVKDLFGVGRHVSVPGVCQILSRFGFDVQEVWFGIATTGPKNPSAHLASELDKNADFAARVTADARGRVLEGRLVERRGAGTGLRTEEKLVDVLCAMQVSRLAHDINAGRRSGSIVVLSEDMDLIPSYEFARELDVPVYAAANETVDTRSEHSRWLLLPEGALSLGFGRLLGRDQGSALRRVIARLLLAEQQVTMTFKVTGADLAAGRVYLQHNSGARAVWSTAKIRRKGDKFDLHVTGVDFDEGPFPRLTVSDAEPAAWPLVGVHEAEVVRWQSPTRALVRVVADGGRHTVEAPCGSLLPGGRVVVHHARQGDQDAWRLVGAVAARTETPGWADATCPEIVRAITTAPSVGALVRAMLGSEQITLRPPRDHRAVAGELFAATPIGHTEVPSGVHVTAVAVSSPLG</sequence>
<proteinExistence type="predicted"/>
<dbReference type="Proteomes" id="UP000293638">
    <property type="component" value="Unassembled WGS sequence"/>
</dbReference>
<dbReference type="Gene3D" id="3.40.50.1010">
    <property type="entry name" value="5'-nuclease"/>
    <property type="match status" value="1"/>
</dbReference>
<protein>
    <recommendedName>
        <fullName evidence="3">NYN domain-containing protein</fullName>
    </recommendedName>
</protein>
<evidence type="ECO:0008006" key="3">
    <source>
        <dbReference type="Google" id="ProtNLM"/>
    </source>
</evidence>
<dbReference type="EMBL" id="SGXD01000001">
    <property type="protein sequence ID" value="RZS91153.1"/>
    <property type="molecule type" value="Genomic_DNA"/>
</dbReference>
<reference evidence="1 2" key="1">
    <citation type="submission" date="2019-02" db="EMBL/GenBank/DDBJ databases">
        <title>Genomic Encyclopedia of Type Strains, Phase IV (KMG-IV): sequencing the most valuable type-strain genomes for metagenomic binning, comparative biology and taxonomic classification.</title>
        <authorList>
            <person name="Goeker M."/>
        </authorList>
    </citation>
    <scope>NUCLEOTIDE SEQUENCE [LARGE SCALE GENOMIC DNA]</scope>
    <source>
        <strain evidence="1 2">DSM 45622</strain>
    </source>
</reference>
<keyword evidence="2" id="KW-1185">Reference proteome</keyword>
<dbReference type="AlphaFoldDB" id="A0A4Q7NV91"/>
<accession>A0A4Q7NV91</accession>
<comment type="caution">
    <text evidence="1">The sequence shown here is derived from an EMBL/GenBank/DDBJ whole genome shotgun (WGS) entry which is preliminary data.</text>
</comment>
<dbReference type="RefSeq" id="WP_130491258.1">
    <property type="nucleotide sequence ID" value="NZ_SGXD01000001.1"/>
</dbReference>
<organism evidence="1 2">
    <name type="scientific">Motilibacter rhizosphaerae</name>
    <dbReference type="NCBI Taxonomy" id="598652"/>
    <lineage>
        <taxon>Bacteria</taxon>
        <taxon>Bacillati</taxon>
        <taxon>Actinomycetota</taxon>
        <taxon>Actinomycetes</taxon>
        <taxon>Motilibacterales</taxon>
        <taxon>Motilibacteraceae</taxon>
        <taxon>Motilibacter</taxon>
    </lineage>
</organism>
<evidence type="ECO:0000313" key="1">
    <source>
        <dbReference type="EMBL" id="RZS91153.1"/>
    </source>
</evidence>
<name>A0A4Q7NV91_9ACTN</name>
<evidence type="ECO:0000313" key="2">
    <source>
        <dbReference type="Proteomes" id="UP000293638"/>
    </source>
</evidence>
<gene>
    <name evidence="1" type="ORF">EV189_0387</name>
</gene>
<dbReference type="OrthoDB" id="5180697at2"/>